<dbReference type="InterPro" id="IPR001806">
    <property type="entry name" value="Small_GTPase"/>
</dbReference>
<evidence type="ECO:0000313" key="12">
    <source>
        <dbReference type="Proteomes" id="UP000268162"/>
    </source>
</evidence>
<keyword evidence="7" id="KW-0472">Membrane</keyword>
<dbReference type="Proteomes" id="UP000268162">
    <property type="component" value="Unassembled WGS sequence"/>
</dbReference>
<evidence type="ECO:0000256" key="2">
    <source>
        <dbReference type="ARBA" id="ARBA00008344"/>
    </source>
</evidence>
<dbReference type="SUPFAM" id="SSF52540">
    <property type="entry name" value="P-loop containing nucleoside triphosphate hydrolases"/>
    <property type="match status" value="1"/>
</dbReference>
<dbReference type="InterPro" id="IPR027417">
    <property type="entry name" value="P-loop_NTPase"/>
</dbReference>
<evidence type="ECO:0000256" key="1">
    <source>
        <dbReference type="ARBA" id="ARBA00004193"/>
    </source>
</evidence>
<dbReference type="PANTHER" id="PTHR24070">
    <property type="entry name" value="RAS, DI-RAS, AND RHEB FAMILY MEMBERS OF SMALL GTPASE SUPERFAMILY"/>
    <property type="match status" value="1"/>
</dbReference>
<evidence type="ECO:0000256" key="3">
    <source>
        <dbReference type="ARBA" id="ARBA00022475"/>
    </source>
</evidence>
<sequence length="225" mass="25248">MPSQPSHIPREYKIVILGAGGVGKSALTIRFVRSYFIEEYDPTIEDSYLKTCMIDNEEASLDVLDSAGQEEYSVMREQYMRSGHGFILVYSISSRTSFDEIRLLADQLLRVKDVTQAPLVIVGNKCDLEDQREVTTEEGRQLATEYQAMFLESSAKTRTNVDEAFYQAVRQIRHYRFSAQHSDRSLGLFGSQHGGGSNGDGHRNSRHSDIAGVCSKAKIVDRIIG</sequence>
<gene>
    <name evidence="11" type="ORF">BJ085DRAFT_41839</name>
</gene>
<name>A0A4P9ZUC1_9FUNG</name>
<protein>
    <submittedName>
        <fullName evidence="11">Ras family-domain-containing protein</fullName>
    </submittedName>
</protein>
<evidence type="ECO:0000256" key="7">
    <source>
        <dbReference type="ARBA" id="ARBA00023136"/>
    </source>
</evidence>
<feature type="region of interest" description="Disordered" evidence="10">
    <location>
        <begin position="188"/>
        <end position="208"/>
    </location>
</feature>
<evidence type="ECO:0000256" key="4">
    <source>
        <dbReference type="ARBA" id="ARBA00022481"/>
    </source>
</evidence>
<keyword evidence="3" id="KW-1003">Cell membrane</keyword>
<dbReference type="SMART" id="SM00175">
    <property type="entry name" value="RAB"/>
    <property type="match status" value="1"/>
</dbReference>
<comment type="similarity">
    <text evidence="2">Belongs to the small GTPase superfamily. Ras family.</text>
</comment>
<dbReference type="STRING" id="215637.A0A4P9ZUC1"/>
<keyword evidence="4" id="KW-0488">Methylation</keyword>
<dbReference type="PROSITE" id="PS51420">
    <property type="entry name" value="RHO"/>
    <property type="match status" value="1"/>
</dbReference>
<dbReference type="GO" id="GO:0005886">
    <property type="term" value="C:plasma membrane"/>
    <property type="evidence" value="ECO:0007669"/>
    <property type="project" value="UniProtKB-SubCell"/>
</dbReference>
<dbReference type="PROSITE" id="PS51421">
    <property type="entry name" value="RAS"/>
    <property type="match status" value="1"/>
</dbReference>
<keyword evidence="8" id="KW-0449">Lipoprotein</keyword>
<dbReference type="SMART" id="SM00174">
    <property type="entry name" value="RHO"/>
    <property type="match status" value="1"/>
</dbReference>
<dbReference type="AlphaFoldDB" id="A0A4P9ZUC1"/>
<keyword evidence="5" id="KW-0547">Nucleotide-binding</keyword>
<evidence type="ECO:0000256" key="5">
    <source>
        <dbReference type="ARBA" id="ARBA00022741"/>
    </source>
</evidence>
<organism evidence="11 12">
    <name type="scientific">Dimargaris cristalligena</name>
    <dbReference type="NCBI Taxonomy" id="215637"/>
    <lineage>
        <taxon>Eukaryota</taxon>
        <taxon>Fungi</taxon>
        <taxon>Fungi incertae sedis</taxon>
        <taxon>Zoopagomycota</taxon>
        <taxon>Kickxellomycotina</taxon>
        <taxon>Dimargaritomycetes</taxon>
        <taxon>Dimargaritales</taxon>
        <taxon>Dimargaritaceae</taxon>
        <taxon>Dimargaris</taxon>
    </lineage>
</organism>
<comment type="subcellular location">
    <subcellularLocation>
        <location evidence="1">Cell membrane</location>
        <topology evidence="1">Lipid-anchor</topology>
    </subcellularLocation>
</comment>
<dbReference type="InterPro" id="IPR020849">
    <property type="entry name" value="Small_GTPase_Ras-type"/>
</dbReference>
<dbReference type="NCBIfam" id="TIGR00231">
    <property type="entry name" value="small_GTP"/>
    <property type="match status" value="1"/>
</dbReference>
<keyword evidence="12" id="KW-1185">Reference proteome</keyword>
<dbReference type="EMBL" id="ML002534">
    <property type="protein sequence ID" value="RKP37154.1"/>
    <property type="molecule type" value="Genomic_DNA"/>
</dbReference>
<evidence type="ECO:0000313" key="11">
    <source>
        <dbReference type="EMBL" id="RKP37154.1"/>
    </source>
</evidence>
<dbReference type="Pfam" id="PF00071">
    <property type="entry name" value="Ras"/>
    <property type="match status" value="1"/>
</dbReference>
<keyword evidence="6" id="KW-0342">GTP-binding</keyword>
<dbReference type="InterPro" id="IPR005225">
    <property type="entry name" value="Small_GTP-bd"/>
</dbReference>
<reference evidence="12" key="1">
    <citation type="journal article" date="2018" name="Nat. Microbiol.">
        <title>Leveraging single-cell genomics to expand the fungal tree of life.</title>
        <authorList>
            <person name="Ahrendt S.R."/>
            <person name="Quandt C.A."/>
            <person name="Ciobanu D."/>
            <person name="Clum A."/>
            <person name="Salamov A."/>
            <person name="Andreopoulos B."/>
            <person name="Cheng J.F."/>
            <person name="Woyke T."/>
            <person name="Pelin A."/>
            <person name="Henrissat B."/>
            <person name="Reynolds N.K."/>
            <person name="Benny G.L."/>
            <person name="Smith M.E."/>
            <person name="James T.Y."/>
            <person name="Grigoriev I.V."/>
        </authorList>
    </citation>
    <scope>NUCLEOTIDE SEQUENCE [LARGE SCALE GENOMIC DNA]</scope>
    <source>
        <strain evidence="12">RSA 468</strain>
    </source>
</reference>
<keyword evidence="9" id="KW-0636">Prenylation</keyword>
<evidence type="ECO:0000256" key="10">
    <source>
        <dbReference type="SAM" id="MobiDB-lite"/>
    </source>
</evidence>
<evidence type="ECO:0000256" key="6">
    <source>
        <dbReference type="ARBA" id="ARBA00023134"/>
    </source>
</evidence>
<dbReference type="Gene3D" id="3.40.50.300">
    <property type="entry name" value="P-loop containing nucleotide triphosphate hydrolases"/>
    <property type="match status" value="1"/>
</dbReference>
<dbReference type="CDD" id="cd00876">
    <property type="entry name" value="Ras"/>
    <property type="match status" value="1"/>
</dbReference>
<evidence type="ECO:0000256" key="8">
    <source>
        <dbReference type="ARBA" id="ARBA00023288"/>
    </source>
</evidence>
<evidence type="ECO:0000256" key="9">
    <source>
        <dbReference type="ARBA" id="ARBA00023289"/>
    </source>
</evidence>
<proteinExistence type="inferred from homology"/>
<accession>A0A4P9ZUC1</accession>
<dbReference type="FunFam" id="3.40.50.300:FF:000080">
    <property type="entry name" value="Ras-like GTPase Ras1"/>
    <property type="match status" value="1"/>
</dbReference>
<dbReference type="GO" id="GO:0005525">
    <property type="term" value="F:GTP binding"/>
    <property type="evidence" value="ECO:0007669"/>
    <property type="project" value="UniProtKB-KW"/>
</dbReference>
<dbReference type="PRINTS" id="PR00449">
    <property type="entry name" value="RASTRNSFRMNG"/>
</dbReference>
<dbReference type="GO" id="GO:0003924">
    <property type="term" value="F:GTPase activity"/>
    <property type="evidence" value="ECO:0007669"/>
    <property type="project" value="InterPro"/>
</dbReference>
<dbReference type="SMART" id="SM00173">
    <property type="entry name" value="RAS"/>
    <property type="match status" value="1"/>
</dbReference>
<dbReference type="GO" id="GO:0007165">
    <property type="term" value="P:signal transduction"/>
    <property type="evidence" value="ECO:0007669"/>
    <property type="project" value="InterPro"/>
</dbReference>
<dbReference type="PROSITE" id="PS51419">
    <property type="entry name" value="RAB"/>
    <property type="match status" value="1"/>
</dbReference>